<feature type="region of interest" description="Disordered" evidence="1">
    <location>
        <begin position="36"/>
        <end position="81"/>
    </location>
</feature>
<name>A0A940Y9E3_9BURK</name>
<organism evidence="2 3">
    <name type="scientific">Ideonella alba</name>
    <dbReference type="NCBI Taxonomy" id="2824118"/>
    <lineage>
        <taxon>Bacteria</taxon>
        <taxon>Pseudomonadati</taxon>
        <taxon>Pseudomonadota</taxon>
        <taxon>Betaproteobacteria</taxon>
        <taxon>Burkholderiales</taxon>
        <taxon>Sphaerotilaceae</taxon>
        <taxon>Ideonella</taxon>
    </lineage>
</organism>
<dbReference type="AlphaFoldDB" id="A0A940Y9E3"/>
<evidence type="ECO:0000313" key="2">
    <source>
        <dbReference type="EMBL" id="MBQ0932362.1"/>
    </source>
</evidence>
<gene>
    <name evidence="2" type="ORF">KAK03_17930</name>
</gene>
<dbReference type="RefSeq" id="WP_210855894.1">
    <property type="nucleotide sequence ID" value="NZ_JAGQDD010000015.1"/>
</dbReference>
<keyword evidence="3" id="KW-1185">Reference proteome</keyword>
<evidence type="ECO:0000313" key="3">
    <source>
        <dbReference type="Proteomes" id="UP000676246"/>
    </source>
</evidence>
<dbReference type="Proteomes" id="UP000676246">
    <property type="component" value="Unassembled WGS sequence"/>
</dbReference>
<comment type="caution">
    <text evidence="2">The sequence shown here is derived from an EMBL/GenBank/DDBJ whole genome shotgun (WGS) entry which is preliminary data.</text>
</comment>
<sequence length="81" mass="8192">MPTETLPHAGHDLHHDAAARVVQALEQLQDAISGATAGTQSIGAANREEGPVPGPQLRPPAADKAGFIGQSPSSPVLPRAG</sequence>
<reference evidence="2 3" key="1">
    <citation type="submission" date="2021-04" db="EMBL/GenBank/DDBJ databases">
        <title>The genome sequence of Ideonella sp. 3Y2.</title>
        <authorList>
            <person name="Liu Y."/>
        </authorList>
    </citation>
    <scope>NUCLEOTIDE SEQUENCE [LARGE SCALE GENOMIC DNA]</scope>
    <source>
        <strain evidence="2 3">3Y2</strain>
    </source>
</reference>
<protein>
    <submittedName>
        <fullName evidence="2">Uncharacterized protein</fullName>
    </submittedName>
</protein>
<accession>A0A940Y9E3</accession>
<proteinExistence type="predicted"/>
<dbReference type="EMBL" id="JAGQDD010000015">
    <property type="protein sequence ID" value="MBQ0932362.1"/>
    <property type="molecule type" value="Genomic_DNA"/>
</dbReference>
<evidence type="ECO:0000256" key="1">
    <source>
        <dbReference type="SAM" id="MobiDB-lite"/>
    </source>
</evidence>